<feature type="non-terminal residue" evidence="2">
    <location>
        <position position="69"/>
    </location>
</feature>
<evidence type="ECO:0000313" key="3">
    <source>
        <dbReference type="Proteomes" id="UP000789405"/>
    </source>
</evidence>
<protein>
    <submittedName>
        <fullName evidence="2">12768_t:CDS:1</fullName>
    </submittedName>
</protein>
<feature type="non-terminal residue" evidence="2">
    <location>
        <position position="1"/>
    </location>
</feature>
<gene>
    <name evidence="2" type="ORF">DERYTH_LOCUS27515</name>
</gene>
<sequence length="69" mass="7838">YPNKTSKKFIRHNFSKETYDTINLESSNEDNTYLSLESDTLALALFSLSSPSPKPKIKKQKNGLNDSNK</sequence>
<evidence type="ECO:0000256" key="1">
    <source>
        <dbReference type="SAM" id="MobiDB-lite"/>
    </source>
</evidence>
<evidence type="ECO:0000313" key="2">
    <source>
        <dbReference type="EMBL" id="CAG8823508.1"/>
    </source>
</evidence>
<accession>A0A9N9KFE8</accession>
<keyword evidence="3" id="KW-1185">Reference proteome</keyword>
<comment type="caution">
    <text evidence="2">The sequence shown here is derived from an EMBL/GenBank/DDBJ whole genome shotgun (WGS) entry which is preliminary data.</text>
</comment>
<name>A0A9N9KFE8_9GLOM</name>
<dbReference type="Proteomes" id="UP000789405">
    <property type="component" value="Unassembled WGS sequence"/>
</dbReference>
<dbReference type="EMBL" id="CAJVPY010063541">
    <property type="protein sequence ID" value="CAG8823508.1"/>
    <property type="molecule type" value="Genomic_DNA"/>
</dbReference>
<organism evidence="2 3">
    <name type="scientific">Dentiscutata erythropus</name>
    <dbReference type="NCBI Taxonomy" id="1348616"/>
    <lineage>
        <taxon>Eukaryota</taxon>
        <taxon>Fungi</taxon>
        <taxon>Fungi incertae sedis</taxon>
        <taxon>Mucoromycota</taxon>
        <taxon>Glomeromycotina</taxon>
        <taxon>Glomeromycetes</taxon>
        <taxon>Diversisporales</taxon>
        <taxon>Gigasporaceae</taxon>
        <taxon>Dentiscutata</taxon>
    </lineage>
</organism>
<reference evidence="2" key="1">
    <citation type="submission" date="2021-06" db="EMBL/GenBank/DDBJ databases">
        <authorList>
            <person name="Kallberg Y."/>
            <person name="Tangrot J."/>
            <person name="Rosling A."/>
        </authorList>
    </citation>
    <scope>NUCLEOTIDE SEQUENCE</scope>
    <source>
        <strain evidence="2">MA453B</strain>
    </source>
</reference>
<dbReference type="AlphaFoldDB" id="A0A9N9KFE8"/>
<proteinExistence type="predicted"/>
<feature type="region of interest" description="Disordered" evidence="1">
    <location>
        <begin position="50"/>
        <end position="69"/>
    </location>
</feature>